<accession>A0ABT4U8A1</accession>
<feature type="domain" description="HTH crp-type" evidence="2">
    <location>
        <begin position="27"/>
        <end position="94"/>
    </location>
</feature>
<name>A0ABT4U8A1_9ACTN</name>
<dbReference type="InterPro" id="IPR036390">
    <property type="entry name" value="WH_DNA-bd_sf"/>
</dbReference>
<feature type="region of interest" description="Disordered" evidence="1">
    <location>
        <begin position="99"/>
        <end position="122"/>
    </location>
</feature>
<evidence type="ECO:0000313" key="4">
    <source>
        <dbReference type="Proteomes" id="UP001527866"/>
    </source>
</evidence>
<dbReference type="Gene3D" id="2.60.120.10">
    <property type="entry name" value="Jelly Rolls"/>
    <property type="match status" value="1"/>
</dbReference>
<feature type="compositionally biased region" description="Basic residues" evidence="1">
    <location>
        <begin position="113"/>
        <end position="122"/>
    </location>
</feature>
<feature type="compositionally biased region" description="Basic and acidic residues" evidence="1">
    <location>
        <begin position="99"/>
        <end position="112"/>
    </location>
</feature>
<protein>
    <submittedName>
        <fullName evidence="3">Helix-turn-helix domain-containing protein</fullName>
    </submittedName>
</protein>
<dbReference type="SMART" id="SM00419">
    <property type="entry name" value="HTH_CRP"/>
    <property type="match status" value="1"/>
</dbReference>
<dbReference type="Proteomes" id="UP001527866">
    <property type="component" value="Unassembled WGS sequence"/>
</dbReference>
<dbReference type="InterPro" id="IPR014710">
    <property type="entry name" value="RmlC-like_jellyroll"/>
</dbReference>
<evidence type="ECO:0000313" key="3">
    <source>
        <dbReference type="EMBL" id="MDA2813187.1"/>
    </source>
</evidence>
<organism evidence="3 4">
    <name type="scientific">Nocardiopsis endophytica</name>
    <dbReference type="NCBI Taxonomy" id="3018445"/>
    <lineage>
        <taxon>Bacteria</taxon>
        <taxon>Bacillati</taxon>
        <taxon>Actinomycetota</taxon>
        <taxon>Actinomycetes</taxon>
        <taxon>Streptosporangiales</taxon>
        <taxon>Nocardiopsidaceae</taxon>
        <taxon>Nocardiopsis</taxon>
    </lineage>
</organism>
<evidence type="ECO:0000259" key="2">
    <source>
        <dbReference type="PROSITE" id="PS51063"/>
    </source>
</evidence>
<sequence>MVSIPIIAQLGDRLAECEQRLADASFASSAQRVAATLLGLMGSGPALERIRLTHEQLARLTGITREDTTRALGEMADRGLVRPGRGRIAVLDPEGLRRLRSGEGDCQRPDRRGGRRRAPVLR</sequence>
<gene>
    <name evidence="3" type="ORF">O4J56_21255</name>
</gene>
<keyword evidence="4" id="KW-1185">Reference proteome</keyword>
<dbReference type="SUPFAM" id="SSF46785">
    <property type="entry name" value="Winged helix' DNA-binding domain"/>
    <property type="match status" value="1"/>
</dbReference>
<comment type="caution">
    <text evidence="3">The sequence shown here is derived from an EMBL/GenBank/DDBJ whole genome shotgun (WGS) entry which is preliminary data.</text>
</comment>
<dbReference type="EMBL" id="JAQFWQ010000070">
    <property type="protein sequence ID" value="MDA2813187.1"/>
    <property type="molecule type" value="Genomic_DNA"/>
</dbReference>
<proteinExistence type="predicted"/>
<dbReference type="RefSeq" id="WP_270688038.1">
    <property type="nucleotide sequence ID" value="NZ_JAQFWQ010000070.1"/>
</dbReference>
<dbReference type="InterPro" id="IPR012318">
    <property type="entry name" value="HTH_CRP"/>
</dbReference>
<evidence type="ECO:0000256" key="1">
    <source>
        <dbReference type="SAM" id="MobiDB-lite"/>
    </source>
</evidence>
<dbReference type="Pfam" id="PF13545">
    <property type="entry name" value="HTH_Crp_2"/>
    <property type="match status" value="1"/>
</dbReference>
<dbReference type="PROSITE" id="PS51063">
    <property type="entry name" value="HTH_CRP_2"/>
    <property type="match status" value="1"/>
</dbReference>
<reference evidence="3 4" key="1">
    <citation type="submission" date="2023-01" db="EMBL/GenBank/DDBJ databases">
        <title>Draft genome sequence of Nocardiopsis sp. RSe5-2 isolated from halophytes.</title>
        <authorList>
            <person name="Duangmal K."/>
            <person name="Chantavorakit T."/>
        </authorList>
    </citation>
    <scope>NUCLEOTIDE SEQUENCE [LARGE SCALE GENOMIC DNA]</scope>
    <source>
        <strain evidence="3 4">RSe5-2</strain>
    </source>
</reference>